<dbReference type="InterPro" id="IPR051973">
    <property type="entry name" value="tRNA_Anticodon_Mtase-Reg"/>
</dbReference>
<comment type="caution">
    <text evidence="10">The sequence shown here is derived from an EMBL/GenBank/DDBJ whole genome shotgun (WGS) entry which is preliminary data.</text>
</comment>
<dbReference type="InterPro" id="IPR001680">
    <property type="entry name" value="WD40_rpt"/>
</dbReference>
<dbReference type="PROSITE" id="PS50082">
    <property type="entry name" value="WD_REPEATS_2"/>
    <property type="match status" value="2"/>
</dbReference>
<dbReference type="EMBL" id="CAJNOK010005518">
    <property type="protein sequence ID" value="CAF0975598.1"/>
    <property type="molecule type" value="Genomic_DNA"/>
</dbReference>
<dbReference type="OrthoDB" id="5594999at2759"/>
<feature type="repeat" description="WD" evidence="8">
    <location>
        <begin position="30"/>
        <end position="64"/>
    </location>
</feature>
<evidence type="ECO:0000256" key="7">
    <source>
        <dbReference type="ARBA" id="ARBA00040154"/>
    </source>
</evidence>
<dbReference type="GO" id="GO:0030488">
    <property type="term" value="P:tRNA methylation"/>
    <property type="evidence" value="ECO:0007669"/>
    <property type="project" value="TreeGrafter"/>
</dbReference>
<comment type="similarity">
    <text evidence="6">Belongs to the WD repeat WDR6 family.</text>
</comment>
<dbReference type="Pfam" id="PF00400">
    <property type="entry name" value="WD40"/>
    <property type="match status" value="3"/>
</dbReference>
<name>A0A815DJH6_9BILA</name>
<gene>
    <name evidence="10" type="ORF">GPM918_LOCUS28340</name>
    <name evidence="9" type="ORF">OVA965_LOCUS13312</name>
    <name evidence="12" type="ORF">SRO942_LOCUS28837</name>
    <name evidence="11" type="ORF">TMI583_LOCUS13315</name>
</gene>
<dbReference type="Proteomes" id="UP000681722">
    <property type="component" value="Unassembled WGS sequence"/>
</dbReference>
<dbReference type="Proteomes" id="UP000663829">
    <property type="component" value="Unassembled WGS sequence"/>
</dbReference>
<evidence type="ECO:0000256" key="3">
    <source>
        <dbReference type="ARBA" id="ARBA00022574"/>
    </source>
</evidence>
<accession>A0A815DJH6</accession>
<dbReference type="EMBL" id="CAJOBC010035641">
    <property type="protein sequence ID" value="CAF4114291.1"/>
    <property type="molecule type" value="Genomic_DNA"/>
</dbReference>
<organism evidence="10 13">
    <name type="scientific">Didymodactylos carnosus</name>
    <dbReference type="NCBI Taxonomy" id="1234261"/>
    <lineage>
        <taxon>Eukaryota</taxon>
        <taxon>Metazoa</taxon>
        <taxon>Spiralia</taxon>
        <taxon>Gnathifera</taxon>
        <taxon>Rotifera</taxon>
        <taxon>Eurotatoria</taxon>
        <taxon>Bdelloidea</taxon>
        <taxon>Philodinida</taxon>
        <taxon>Philodinidae</taxon>
        <taxon>Didymodactylos</taxon>
    </lineage>
</organism>
<protein>
    <recommendedName>
        <fullName evidence="7">tRNA (34-2'-O)-methyltransferase regulator WDR6</fullName>
    </recommendedName>
</protein>
<dbReference type="SMART" id="SM00320">
    <property type="entry name" value="WD40"/>
    <property type="match status" value="10"/>
</dbReference>
<sequence length="807" mass="91539">MASGTVFGQLIIYELYNNECDQVFEELLRLSDHNGAIFGISYNNENHSLCTVGDDRTVKVYKFDKQLTLDPVCSFFGHEARIWKSCLTQSTIITAGEDSSIRVWSYNGQMLHRYVNYRCKNVWSIDIVNCNSIVSGWSDGGLRLYHLDTNSLDSHHSLLEINDDFPRNVCFISSSSIICHMDSGKLMRLNLDGEIEKNELFYDGTNNLKSYATMMISPYYKQLAIGTLSGLVLLFNLEKYIAGGENVRQFQADTNKIFQVLWPKIIVNGENYIREEPLLVCLTNGLMSLYDVAGIPTILQRFQLPKGRQSWPNTCLWLKQENLFIVGDRQGNIACYTLNNTDDVLSYSQLFRELHGKNGVSSIDLFYDDRLICSCGKDGIYNLFEVCEEPSSLTLKSSSTLSTSIGWLNSLLVTSSARGTQHLFTCYQSSKFCLYSLEQKRSFMEVECGGGHRSSDFYLHDMVVGKLVYIRNKNVYIATKNLKNSLNDICLTTPTHGTEIRCVKLFKPEILHSIVTLQRHLSAVCDISVIESSSLSSYFLFSCGARAQICAWKVTSQAKLINVTNVGDFMLHPLKRTKKKSLINGEQPMNDTELDVRFTSITVMPVHQEKNGESFLVFVSSSDSFLRVLHYLPSLKRFILLHCYSYTNHCLLSLTSYIPKNYIFTAATDGSVCVYDFTVLVDNVELVRDNNIRYSSITVHQSGVNDIDVRQCENDLLLVSTVGDDGSVFLLRLDNDLSWSIVTSFLFAHQSPATVRFLSDSVFVSIGIDQRLKFWNMDVHHCQIDNYRTTLVDITDILSMDVLHVKK</sequence>
<dbReference type="PANTHER" id="PTHR14344">
    <property type="entry name" value="WD REPEAT PROTEIN"/>
    <property type="match status" value="1"/>
</dbReference>
<dbReference type="PANTHER" id="PTHR14344:SF3">
    <property type="entry name" value="WD REPEAT-CONTAINING PROTEIN 6"/>
    <property type="match status" value="1"/>
</dbReference>
<dbReference type="GO" id="GO:0005737">
    <property type="term" value="C:cytoplasm"/>
    <property type="evidence" value="ECO:0007669"/>
    <property type="project" value="UniProtKB-SubCell"/>
</dbReference>
<evidence type="ECO:0000313" key="10">
    <source>
        <dbReference type="EMBL" id="CAF1297286.1"/>
    </source>
</evidence>
<dbReference type="AlphaFoldDB" id="A0A815DJH6"/>
<evidence type="ECO:0000256" key="4">
    <source>
        <dbReference type="ARBA" id="ARBA00022694"/>
    </source>
</evidence>
<evidence type="ECO:0000256" key="6">
    <source>
        <dbReference type="ARBA" id="ARBA00038255"/>
    </source>
</evidence>
<dbReference type="SUPFAM" id="SSF50978">
    <property type="entry name" value="WD40 repeat-like"/>
    <property type="match status" value="3"/>
</dbReference>
<evidence type="ECO:0000256" key="8">
    <source>
        <dbReference type="PROSITE-ProRule" id="PRU00221"/>
    </source>
</evidence>
<keyword evidence="3 8" id="KW-0853">WD repeat</keyword>
<comment type="subcellular location">
    <subcellularLocation>
        <location evidence="1">Cytoplasm</location>
    </subcellularLocation>
</comment>
<dbReference type="InterPro" id="IPR015943">
    <property type="entry name" value="WD40/YVTN_repeat-like_dom_sf"/>
</dbReference>
<evidence type="ECO:0000313" key="9">
    <source>
        <dbReference type="EMBL" id="CAF0975598.1"/>
    </source>
</evidence>
<feature type="repeat" description="WD" evidence="8">
    <location>
        <begin position="75"/>
        <end position="105"/>
    </location>
</feature>
<evidence type="ECO:0000256" key="5">
    <source>
        <dbReference type="ARBA" id="ARBA00022737"/>
    </source>
</evidence>
<dbReference type="Proteomes" id="UP000682733">
    <property type="component" value="Unassembled WGS sequence"/>
</dbReference>
<dbReference type="Proteomes" id="UP000677228">
    <property type="component" value="Unassembled WGS sequence"/>
</dbReference>
<evidence type="ECO:0000256" key="2">
    <source>
        <dbReference type="ARBA" id="ARBA00022490"/>
    </source>
</evidence>
<dbReference type="Gene3D" id="2.130.10.10">
    <property type="entry name" value="YVTN repeat-like/Quinoprotein amine dehydrogenase"/>
    <property type="match status" value="3"/>
</dbReference>
<evidence type="ECO:0000313" key="13">
    <source>
        <dbReference type="Proteomes" id="UP000663829"/>
    </source>
</evidence>
<dbReference type="EMBL" id="CAJNOQ010012318">
    <property type="protein sequence ID" value="CAF1297286.1"/>
    <property type="molecule type" value="Genomic_DNA"/>
</dbReference>
<keyword evidence="4" id="KW-0819">tRNA processing</keyword>
<dbReference type="EMBL" id="CAJOBA010005524">
    <property type="protein sequence ID" value="CAF3746383.1"/>
    <property type="molecule type" value="Genomic_DNA"/>
</dbReference>
<proteinExistence type="inferred from homology"/>
<evidence type="ECO:0000256" key="1">
    <source>
        <dbReference type="ARBA" id="ARBA00004496"/>
    </source>
</evidence>
<keyword evidence="13" id="KW-1185">Reference proteome</keyword>
<evidence type="ECO:0000313" key="12">
    <source>
        <dbReference type="EMBL" id="CAF4114291.1"/>
    </source>
</evidence>
<keyword evidence="5" id="KW-0677">Repeat</keyword>
<dbReference type="InterPro" id="IPR036322">
    <property type="entry name" value="WD40_repeat_dom_sf"/>
</dbReference>
<evidence type="ECO:0000313" key="11">
    <source>
        <dbReference type="EMBL" id="CAF3746383.1"/>
    </source>
</evidence>
<reference evidence="10" key="1">
    <citation type="submission" date="2021-02" db="EMBL/GenBank/DDBJ databases">
        <authorList>
            <person name="Nowell W R."/>
        </authorList>
    </citation>
    <scope>NUCLEOTIDE SEQUENCE</scope>
</reference>
<keyword evidence="2" id="KW-0963">Cytoplasm</keyword>